<name>A0A6N9NHL9_9FLAO</name>
<evidence type="ECO:0000313" key="3">
    <source>
        <dbReference type="Proteomes" id="UP000470771"/>
    </source>
</evidence>
<dbReference type="SUPFAM" id="SSF54909">
    <property type="entry name" value="Dimeric alpha+beta barrel"/>
    <property type="match status" value="1"/>
</dbReference>
<keyword evidence="3" id="KW-1185">Reference proteome</keyword>
<dbReference type="AlphaFoldDB" id="A0A6N9NHL9"/>
<dbReference type="EMBL" id="WWNE01000005">
    <property type="protein sequence ID" value="NBG65403.1"/>
    <property type="molecule type" value="Genomic_DNA"/>
</dbReference>
<sequence length="95" mass="11318">MIVRIVKLTFQEDKVNDFITIFNESKDLIRNFEGVSHLELLRCSTDGTIFFTHSHWKSEEALENYRHSELFKTTWAKTKPLFSEKAEAWSNFKLF</sequence>
<evidence type="ECO:0000259" key="1">
    <source>
        <dbReference type="PROSITE" id="PS51725"/>
    </source>
</evidence>
<dbReference type="InterPro" id="IPR011008">
    <property type="entry name" value="Dimeric_a/b-barrel"/>
</dbReference>
<feature type="domain" description="ABM" evidence="1">
    <location>
        <begin position="2"/>
        <end position="92"/>
    </location>
</feature>
<dbReference type="PROSITE" id="PS51725">
    <property type="entry name" value="ABM"/>
    <property type="match status" value="1"/>
</dbReference>
<dbReference type="RefSeq" id="WP_160632363.1">
    <property type="nucleotide sequence ID" value="NZ_WWNE01000005.1"/>
</dbReference>
<reference evidence="2 3" key="1">
    <citation type="submission" date="2019-12" db="EMBL/GenBank/DDBJ databases">
        <authorList>
            <person name="Zhao J."/>
        </authorList>
    </citation>
    <scope>NUCLEOTIDE SEQUENCE [LARGE SCALE GENOMIC DNA]</scope>
    <source>
        <strain evidence="2 3">S-15</strain>
    </source>
</reference>
<dbReference type="InterPro" id="IPR007138">
    <property type="entry name" value="ABM_dom"/>
</dbReference>
<evidence type="ECO:0000313" key="2">
    <source>
        <dbReference type="EMBL" id="NBG65403.1"/>
    </source>
</evidence>
<keyword evidence="2" id="KW-0560">Oxidoreductase</keyword>
<organism evidence="2 3">
    <name type="scientific">Acidiluteibacter ferrifornacis</name>
    <dbReference type="NCBI Taxonomy" id="2692424"/>
    <lineage>
        <taxon>Bacteria</taxon>
        <taxon>Pseudomonadati</taxon>
        <taxon>Bacteroidota</taxon>
        <taxon>Flavobacteriia</taxon>
        <taxon>Flavobacteriales</taxon>
        <taxon>Cryomorphaceae</taxon>
        <taxon>Acidiluteibacter</taxon>
    </lineage>
</organism>
<keyword evidence="2" id="KW-0503">Monooxygenase</keyword>
<accession>A0A6N9NHL9</accession>
<dbReference type="Pfam" id="PF03992">
    <property type="entry name" value="ABM"/>
    <property type="match status" value="1"/>
</dbReference>
<protein>
    <submittedName>
        <fullName evidence="2">Antibiotic biosynthesis monooxygenase</fullName>
    </submittedName>
</protein>
<dbReference type="Gene3D" id="3.30.70.100">
    <property type="match status" value="1"/>
</dbReference>
<proteinExistence type="predicted"/>
<gene>
    <name evidence="2" type="ORF">GQN54_04710</name>
</gene>
<comment type="caution">
    <text evidence="2">The sequence shown here is derived from an EMBL/GenBank/DDBJ whole genome shotgun (WGS) entry which is preliminary data.</text>
</comment>
<dbReference type="Proteomes" id="UP000470771">
    <property type="component" value="Unassembled WGS sequence"/>
</dbReference>
<dbReference type="GO" id="GO:0004497">
    <property type="term" value="F:monooxygenase activity"/>
    <property type="evidence" value="ECO:0007669"/>
    <property type="project" value="UniProtKB-KW"/>
</dbReference>